<dbReference type="EMBL" id="JQSG02000006">
    <property type="protein sequence ID" value="OBS07989.1"/>
    <property type="molecule type" value="Genomic_DNA"/>
</dbReference>
<dbReference type="OrthoDB" id="9790012at2"/>
<dbReference type="PANTHER" id="PTHR39328">
    <property type="entry name" value="BLL2871 PROTEIN"/>
    <property type="match status" value="1"/>
</dbReference>
<name>A0A1A6C0A8_9GAMM</name>
<dbReference type="InterPro" id="IPR010430">
    <property type="entry name" value="DUF1028"/>
</dbReference>
<feature type="region of interest" description="Disordered" evidence="1">
    <location>
        <begin position="228"/>
        <end position="258"/>
    </location>
</feature>
<dbReference type="SUPFAM" id="SSF56235">
    <property type="entry name" value="N-terminal nucleophile aminohydrolases (Ntn hydrolases)"/>
    <property type="match status" value="1"/>
</dbReference>
<evidence type="ECO:0000313" key="3">
    <source>
        <dbReference type="Proteomes" id="UP000029273"/>
    </source>
</evidence>
<evidence type="ECO:0000313" key="2">
    <source>
        <dbReference type="EMBL" id="OBS07989.1"/>
    </source>
</evidence>
<dbReference type="Pfam" id="PF06267">
    <property type="entry name" value="DUF1028"/>
    <property type="match status" value="1"/>
</dbReference>
<comment type="caution">
    <text evidence="2">The sequence shown here is derived from an EMBL/GenBank/DDBJ whole genome shotgun (WGS) entry which is preliminary data.</text>
</comment>
<accession>A0A1A6C0A8</accession>
<dbReference type="PANTHER" id="PTHR39328:SF1">
    <property type="entry name" value="BLL2871 PROTEIN"/>
    <property type="match status" value="1"/>
</dbReference>
<proteinExistence type="predicted"/>
<sequence>MTYSIIAREPRTGELGIAVASRFFAVGSLVPHLRGGVGAFATQALANPVYGVDGVAMLADGVPPEAVAQRLTARDGGREHRQFHLIDAQGRGAAFTGQACMDWAGHRMADNVSVAGNILAGPRVVDEMLDAYLRSDGLPFAERLLLALDAAEAAGGDRRGQQSAALVICRDQDYPWLSVRTDDHADPLGELRRLYAVAQEQYLHFADMLPTRENPAGVTDREAYRRRVAEHEAARAAEGLGSRSHATSRPDREDAGLD</sequence>
<dbReference type="RefSeq" id="WP_065089652.1">
    <property type="nucleotide sequence ID" value="NZ_JQSG02000006.1"/>
</dbReference>
<organism evidence="2 3">
    <name type="scientific">Acidihalobacter prosperus</name>
    <dbReference type="NCBI Taxonomy" id="160660"/>
    <lineage>
        <taxon>Bacteria</taxon>
        <taxon>Pseudomonadati</taxon>
        <taxon>Pseudomonadota</taxon>
        <taxon>Gammaproteobacteria</taxon>
        <taxon>Chromatiales</taxon>
        <taxon>Ectothiorhodospiraceae</taxon>
        <taxon>Acidihalobacter</taxon>
    </lineage>
</organism>
<dbReference type="InterPro" id="IPR029055">
    <property type="entry name" value="Ntn_hydrolases_N"/>
</dbReference>
<dbReference type="AlphaFoldDB" id="A0A1A6C0A8"/>
<dbReference type="Proteomes" id="UP000029273">
    <property type="component" value="Unassembled WGS sequence"/>
</dbReference>
<feature type="compositionally biased region" description="Basic and acidic residues" evidence="1">
    <location>
        <begin position="248"/>
        <end position="258"/>
    </location>
</feature>
<protein>
    <recommendedName>
        <fullName evidence="4">Pilus assembly protein</fullName>
    </recommendedName>
</protein>
<evidence type="ECO:0008006" key="4">
    <source>
        <dbReference type="Google" id="ProtNLM"/>
    </source>
</evidence>
<keyword evidence="3" id="KW-1185">Reference proteome</keyword>
<reference evidence="2 3" key="1">
    <citation type="journal article" date="2014" name="Genome Announc.">
        <title>Draft Genome Sequence of the Iron-Oxidizing, Acidophilic, and Halotolerant 'Thiobacillus prosperus' Type Strain DSM 5130.</title>
        <authorList>
            <person name="Ossandon F.J."/>
            <person name="Cardenas J.P."/>
            <person name="Corbett M."/>
            <person name="Quatrini R."/>
            <person name="Holmes D.S."/>
            <person name="Watkin E."/>
        </authorList>
    </citation>
    <scope>NUCLEOTIDE SEQUENCE [LARGE SCALE GENOMIC DNA]</scope>
    <source>
        <strain evidence="2 3">DSM 5130</strain>
    </source>
</reference>
<dbReference type="Gene3D" id="3.60.20.10">
    <property type="entry name" value="Glutamine Phosphoribosylpyrophosphate, subunit 1, domain 1"/>
    <property type="match status" value="1"/>
</dbReference>
<evidence type="ECO:0000256" key="1">
    <source>
        <dbReference type="SAM" id="MobiDB-lite"/>
    </source>
</evidence>
<gene>
    <name evidence="2" type="ORF">Thpro_022239</name>
</gene>